<proteinExistence type="predicted"/>
<comment type="caution">
    <text evidence="2">The sequence shown here is derived from an EMBL/GenBank/DDBJ whole genome shotgun (WGS) entry which is preliminary data.</text>
</comment>
<keyword evidence="1" id="KW-0732">Signal</keyword>
<sequence>MFSFVSSLAKPTTPDILLACILWLIVSCRGEDELLKLPERLRSSNRMLFRSRSRVESSGVANSTMRTDHGRIQPVPHHMACTAQLDVVGVLDRIMLQLVTRRQASFPEQHPQLFWGEGCTSDDVVECFPPPIQHSA</sequence>
<name>A0A9P4R9P4_9PLEO</name>
<feature type="signal peptide" evidence="1">
    <location>
        <begin position="1"/>
        <end position="30"/>
    </location>
</feature>
<keyword evidence="3" id="KW-1185">Reference proteome</keyword>
<feature type="chain" id="PRO_5040493173" description="Secreted protein" evidence="1">
    <location>
        <begin position="31"/>
        <end position="136"/>
    </location>
</feature>
<dbReference type="AlphaFoldDB" id="A0A9P4R9P4"/>
<protein>
    <recommendedName>
        <fullName evidence="4">Secreted protein</fullName>
    </recommendedName>
</protein>
<evidence type="ECO:0000313" key="3">
    <source>
        <dbReference type="Proteomes" id="UP000799444"/>
    </source>
</evidence>
<reference evidence="2" key="1">
    <citation type="journal article" date="2020" name="Stud. Mycol.">
        <title>101 Dothideomycetes genomes: a test case for predicting lifestyles and emergence of pathogens.</title>
        <authorList>
            <person name="Haridas S."/>
            <person name="Albert R."/>
            <person name="Binder M."/>
            <person name="Bloem J."/>
            <person name="Labutti K."/>
            <person name="Salamov A."/>
            <person name="Andreopoulos B."/>
            <person name="Baker S."/>
            <person name="Barry K."/>
            <person name="Bills G."/>
            <person name="Bluhm B."/>
            <person name="Cannon C."/>
            <person name="Castanera R."/>
            <person name="Culley D."/>
            <person name="Daum C."/>
            <person name="Ezra D."/>
            <person name="Gonzalez J."/>
            <person name="Henrissat B."/>
            <person name="Kuo A."/>
            <person name="Liang C."/>
            <person name="Lipzen A."/>
            <person name="Lutzoni F."/>
            <person name="Magnuson J."/>
            <person name="Mondo S."/>
            <person name="Nolan M."/>
            <person name="Ohm R."/>
            <person name="Pangilinan J."/>
            <person name="Park H.-J."/>
            <person name="Ramirez L."/>
            <person name="Alfaro M."/>
            <person name="Sun H."/>
            <person name="Tritt A."/>
            <person name="Yoshinaga Y."/>
            <person name="Zwiers L.-H."/>
            <person name="Turgeon B."/>
            <person name="Goodwin S."/>
            <person name="Spatafora J."/>
            <person name="Crous P."/>
            <person name="Grigoriev I."/>
        </authorList>
    </citation>
    <scope>NUCLEOTIDE SEQUENCE</scope>
    <source>
        <strain evidence="2">CBS 125425</strain>
    </source>
</reference>
<organism evidence="2 3">
    <name type="scientific">Polyplosphaeria fusca</name>
    <dbReference type="NCBI Taxonomy" id="682080"/>
    <lineage>
        <taxon>Eukaryota</taxon>
        <taxon>Fungi</taxon>
        <taxon>Dikarya</taxon>
        <taxon>Ascomycota</taxon>
        <taxon>Pezizomycotina</taxon>
        <taxon>Dothideomycetes</taxon>
        <taxon>Pleosporomycetidae</taxon>
        <taxon>Pleosporales</taxon>
        <taxon>Tetraplosphaeriaceae</taxon>
        <taxon>Polyplosphaeria</taxon>
    </lineage>
</organism>
<evidence type="ECO:0008006" key="4">
    <source>
        <dbReference type="Google" id="ProtNLM"/>
    </source>
</evidence>
<evidence type="ECO:0000256" key="1">
    <source>
        <dbReference type="SAM" id="SignalP"/>
    </source>
</evidence>
<evidence type="ECO:0000313" key="2">
    <source>
        <dbReference type="EMBL" id="KAF2739403.1"/>
    </source>
</evidence>
<dbReference type="Proteomes" id="UP000799444">
    <property type="component" value="Unassembled WGS sequence"/>
</dbReference>
<accession>A0A9P4R9P4</accession>
<gene>
    <name evidence="2" type="ORF">EJ04DRAFT_508696</name>
</gene>
<dbReference type="EMBL" id="ML996104">
    <property type="protein sequence ID" value="KAF2739403.1"/>
    <property type="molecule type" value="Genomic_DNA"/>
</dbReference>